<dbReference type="InterPro" id="IPR025996">
    <property type="entry name" value="MT1864/Rv1816-like_C"/>
</dbReference>
<protein>
    <submittedName>
        <fullName evidence="6">TetR/AcrR family transcriptional regulator</fullName>
    </submittedName>
</protein>
<reference evidence="7" key="1">
    <citation type="journal article" date="2019" name="Int. J. Syst. Evol. Microbiol.">
        <title>The Global Catalogue of Microorganisms (GCM) 10K type strain sequencing project: providing services to taxonomists for standard genome sequencing and annotation.</title>
        <authorList>
            <consortium name="The Broad Institute Genomics Platform"/>
            <consortium name="The Broad Institute Genome Sequencing Center for Infectious Disease"/>
            <person name="Wu L."/>
            <person name="Ma J."/>
        </authorList>
    </citation>
    <scope>NUCLEOTIDE SEQUENCE [LARGE SCALE GENOMIC DNA]</scope>
    <source>
        <strain evidence="7">CCM 8391</strain>
    </source>
</reference>
<organism evidence="6 7">
    <name type="scientific">Pseudonocardia hispaniensis</name>
    <dbReference type="NCBI Taxonomy" id="904933"/>
    <lineage>
        <taxon>Bacteria</taxon>
        <taxon>Bacillati</taxon>
        <taxon>Actinomycetota</taxon>
        <taxon>Actinomycetes</taxon>
        <taxon>Pseudonocardiales</taxon>
        <taxon>Pseudonocardiaceae</taxon>
        <taxon>Pseudonocardia</taxon>
    </lineage>
</organism>
<dbReference type="InterPro" id="IPR050109">
    <property type="entry name" value="HTH-type_TetR-like_transc_reg"/>
</dbReference>
<dbReference type="PRINTS" id="PR00455">
    <property type="entry name" value="HTHTETR"/>
</dbReference>
<evidence type="ECO:0000256" key="4">
    <source>
        <dbReference type="PROSITE-ProRule" id="PRU00335"/>
    </source>
</evidence>
<dbReference type="InterPro" id="IPR009057">
    <property type="entry name" value="Homeodomain-like_sf"/>
</dbReference>
<dbReference type="PROSITE" id="PS50977">
    <property type="entry name" value="HTH_TETR_2"/>
    <property type="match status" value="1"/>
</dbReference>
<keyword evidence="2 4" id="KW-0238">DNA-binding</keyword>
<dbReference type="EMBL" id="JBHSQW010000044">
    <property type="protein sequence ID" value="MFC5996577.1"/>
    <property type="molecule type" value="Genomic_DNA"/>
</dbReference>
<dbReference type="Proteomes" id="UP001596302">
    <property type="component" value="Unassembled WGS sequence"/>
</dbReference>
<dbReference type="RefSeq" id="WP_379587328.1">
    <property type="nucleotide sequence ID" value="NZ_JBHSQW010000044.1"/>
</dbReference>
<comment type="caution">
    <text evidence="6">The sequence shown here is derived from an EMBL/GenBank/DDBJ whole genome shotgun (WGS) entry which is preliminary data.</text>
</comment>
<dbReference type="Pfam" id="PF00440">
    <property type="entry name" value="TetR_N"/>
    <property type="match status" value="1"/>
</dbReference>
<dbReference type="InterPro" id="IPR036271">
    <property type="entry name" value="Tet_transcr_reg_TetR-rel_C_sf"/>
</dbReference>
<evidence type="ECO:0000313" key="6">
    <source>
        <dbReference type="EMBL" id="MFC5996577.1"/>
    </source>
</evidence>
<evidence type="ECO:0000259" key="5">
    <source>
        <dbReference type="PROSITE" id="PS50977"/>
    </source>
</evidence>
<keyword evidence="7" id="KW-1185">Reference proteome</keyword>
<dbReference type="Pfam" id="PF13305">
    <property type="entry name" value="TetR_C_33"/>
    <property type="match status" value="1"/>
</dbReference>
<proteinExistence type="predicted"/>
<feature type="DNA-binding region" description="H-T-H motif" evidence="4">
    <location>
        <begin position="35"/>
        <end position="54"/>
    </location>
</feature>
<evidence type="ECO:0000256" key="3">
    <source>
        <dbReference type="ARBA" id="ARBA00023163"/>
    </source>
</evidence>
<keyword evidence="3" id="KW-0804">Transcription</keyword>
<feature type="domain" description="HTH tetR-type" evidence="5">
    <location>
        <begin position="12"/>
        <end position="72"/>
    </location>
</feature>
<dbReference type="InterPro" id="IPR001647">
    <property type="entry name" value="HTH_TetR"/>
</dbReference>
<name>A0ABW1J812_9PSEU</name>
<dbReference type="SUPFAM" id="SSF46689">
    <property type="entry name" value="Homeodomain-like"/>
    <property type="match status" value="1"/>
</dbReference>
<dbReference type="PANTHER" id="PTHR30055:SF243">
    <property type="entry name" value="HTH-TYPE TRANSCRIPTIONAL REGULATOR RV1816"/>
    <property type="match status" value="1"/>
</dbReference>
<dbReference type="Gene3D" id="1.10.357.10">
    <property type="entry name" value="Tetracycline Repressor, domain 2"/>
    <property type="match status" value="1"/>
</dbReference>
<dbReference type="SUPFAM" id="SSF48498">
    <property type="entry name" value="Tetracyclin repressor-like, C-terminal domain"/>
    <property type="match status" value="1"/>
</dbReference>
<keyword evidence="1" id="KW-0805">Transcription regulation</keyword>
<dbReference type="PANTHER" id="PTHR30055">
    <property type="entry name" value="HTH-TYPE TRANSCRIPTIONAL REGULATOR RUTR"/>
    <property type="match status" value="1"/>
</dbReference>
<sequence>MTATGVRARVRAELTREIAEAARRQLATEGSAALSLRAVARELGMASSAVYRYFPSRDELLTRLVLDAYDALGTAVEQAEAAVPRADLRARFRAACRAVRTWALAHPHEYALVYGSPVPGYTAPQTTIGPASRVGEVLCRILADGLAGDVLEPGGPQRTLEPGIAERMGLPEGATLNTHAIMVWTSLFGLVSFELFGHTRGVVARHEAFFDSAVEQWADLVGVP</sequence>
<gene>
    <name evidence="6" type="ORF">ACFQE5_20430</name>
</gene>
<evidence type="ECO:0000256" key="2">
    <source>
        <dbReference type="ARBA" id="ARBA00023125"/>
    </source>
</evidence>
<evidence type="ECO:0000313" key="7">
    <source>
        <dbReference type="Proteomes" id="UP001596302"/>
    </source>
</evidence>
<accession>A0ABW1J812</accession>
<evidence type="ECO:0000256" key="1">
    <source>
        <dbReference type="ARBA" id="ARBA00023015"/>
    </source>
</evidence>